<dbReference type="Proteomes" id="UP000434475">
    <property type="component" value="Unassembled WGS sequence"/>
</dbReference>
<organism evidence="2 3">
    <name type="scientific">Flavonifractor plautii</name>
    <name type="common">Fusobacterium plautii</name>
    <dbReference type="NCBI Taxonomy" id="292800"/>
    <lineage>
        <taxon>Bacteria</taxon>
        <taxon>Bacillati</taxon>
        <taxon>Bacillota</taxon>
        <taxon>Clostridia</taxon>
        <taxon>Eubacteriales</taxon>
        <taxon>Oscillospiraceae</taxon>
        <taxon>Flavonifractor</taxon>
    </lineage>
</organism>
<protein>
    <recommendedName>
        <fullName evidence="4">Type VI secretion protein</fullName>
    </recommendedName>
</protein>
<sequence length="112" mass="10663">MPGAARQGDAIQGTTSGEHNGHVTPHGPLPITGTISGGCSGDVFINGRPAAYVGSTTTENDACCGSSQGSIAQGSSSVFINGKPAARIGDALAAHNGTGAVSAGSGDVLIGG</sequence>
<evidence type="ECO:0000313" key="2">
    <source>
        <dbReference type="EMBL" id="MSB19751.1"/>
    </source>
</evidence>
<proteinExistence type="predicted"/>
<evidence type="ECO:0000256" key="1">
    <source>
        <dbReference type="SAM" id="MobiDB-lite"/>
    </source>
</evidence>
<feature type="region of interest" description="Disordered" evidence="1">
    <location>
        <begin position="1"/>
        <end position="32"/>
    </location>
</feature>
<evidence type="ECO:0008006" key="4">
    <source>
        <dbReference type="Google" id="ProtNLM"/>
    </source>
</evidence>
<dbReference type="Gene3D" id="2.60.200.60">
    <property type="match status" value="1"/>
</dbReference>
<name>A0A6I2R0S5_FLAPL</name>
<dbReference type="EMBL" id="WKPR01000007">
    <property type="protein sequence ID" value="MSB19751.1"/>
    <property type="molecule type" value="Genomic_DNA"/>
</dbReference>
<dbReference type="Pfam" id="PF05488">
    <property type="entry name" value="PAAR_motif"/>
    <property type="match status" value="1"/>
</dbReference>
<gene>
    <name evidence="2" type="ORF">GKE97_09485</name>
</gene>
<dbReference type="RefSeq" id="WP_172697607.1">
    <property type="nucleotide sequence ID" value="NZ_JBPZIU010000002.1"/>
</dbReference>
<dbReference type="InterPro" id="IPR008727">
    <property type="entry name" value="PAAR_motif"/>
</dbReference>
<reference evidence="2 3" key="1">
    <citation type="journal article" date="2019" name="Nat. Med.">
        <title>A library of human gut bacterial isolates paired with longitudinal multiomics data enables mechanistic microbiome research.</title>
        <authorList>
            <person name="Poyet M."/>
            <person name="Groussin M."/>
            <person name="Gibbons S.M."/>
            <person name="Avila-Pacheco J."/>
            <person name="Jiang X."/>
            <person name="Kearney S.M."/>
            <person name="Perrotta A.R."/>
            <person name="Berdy B."/>
            <person name="Zhao S."/>
            <person name="Lieberman T.D."/>
            <person name="Swanson P.K."/>
            <person name="Smith M."/>
            <person name="Roesemann S."/>
            <person name="Alexander J.E."/>
            <person name="Rich S.A."/>
            <person name="Livny J."/>
            <person name="Vlamakis H."/>
            <person name="Clish C."/>
            <person name="Bullock K."/>
            <person name="Deik A."/>
            <person name="Scott J."/>
            <person name="Pierce K.A."/>
            <person name="Xavier R.J."/>
            <person name="Alm E.J."/>
        </authorList>
    </citation>
    <scope>NUCLEOTIDE SEQUENCE [LARGE SCALE GENOMIC DNA]</scope>
    <source>
        <strain evidence="2 3">BIOML-A2</strain>
    </source>
</reference>
<comment type="caution">
    <text evidence="2">The sequence shown here is derived from an EMBL/GenBank/DDBJ whole genome shotgun (WGS) entry which is preliminary data.</text>
</comment>
<evidence type="ECO:0000313" key="3">
    <source>
        <dbReference type="Proteomes" id="UP000434475"/>
    </source>
</evidence>
<dbReference type="AlphaFoldDB" id="A0A6I2R0S5"/>
<accession>A0A6I2R0S5</accession>